<reference evidence="2" key="1">
    <citation type="submission" date="2023-06" db="EMBL/GenBank/DDBJ databases">
        <authorList>
            <person name="Delattre M."/>
        </authorList>
    </citation>
    <scope>NUCLEOTIDE SEQUENCE</scope>
    <source>
        <strain evidence="2">AF72</strain>
    </source>
</reference>
<gene>
    <name evidence="2" type="ORF">MSPICULIGERA_LOCUS7553</name>
</gene>
<accession>A0AA36CIU9</accession>
<feature type="compositionally biased region" description="Basic and acidic residues" evidence="1">
    <location>
        <begin position="116"/>
        <end position="135"/>
    </location>
</feature>
<feature type="compositionally biased region" description="Basic residues" evidence="1">
    <location>
        <begin position="1"/>
        <end position="11"/>
    </location>
</feature>
<feature type="compositionally biased region" description="Basic and acidic residues" evidence="1">
    <location>
        <begin position="210"/>
        <end position="225"/>
    </location>
</feature>
<comment type="caution">
    <text evidence="2">The sequence shown here is derived from an EMBL/GenBank/DDBJ whole genome shotgun (WGS) entry which is preliminary data.</text>
</comment>
<name>A0AA36CIU9_9BILA</name>
<evidence type="ECO:0000313" key="2">
    <source>
        <dbReference type="EMBL" id="CAJ0569056.1"/>
    </source>
</evidence>
<feature type="compositionally biased region" description="Basic and acidic residues" evidence="1">
    <location>
        <begin position="164"/>
        <end position="198"/>
    </location>
</feature>
<dbReference type="EMBL" id="CATQJA010001903">
    <property type="protein sequence ID" value="CAJ0569056.1"/>
    <property type="molecule type" value="Genomic_DNA"/>
</dbReference>
<keyword evidence="3" id="KW-1185">Reference proteome</keyword>
<feature type="compositionally biased region" description="Polar residues" evidence="1">
    <location>
        <begin position="235"/>
        <end position="244"/>
    </location>
</feature>
<feature type="compositionally biased region" description="Polar residues" evidence="1">
    <location>
        <begin position="374"/>
        <end position="390"/>
    </location>
</feature>
<dbReference type="AlphaFoldDB" id="A0AA36CIU9"/>
<protein>
    <submittedName>
        <fullName evidence="2">Uncharacterized protein</fullName>
    </submittedName>
</protein>
<feature type="compositionally biased region" description="Low complexity" evidence="1">
    <location>
        <begin position="12"/>
        <end position="31"/>
    </location>
</feature>
<proteinExistence type="predicted"/>
<evidence type="ECO:0000313" key="3">
    <source>
        <dbReference type="Proteomes" id="UP001177023"/>
    </source>
</evidence>
<organism evidence="2 3">
    <name type="scientific">Mesorhabditis spiculigera</name>
    <dbReference type="NCBI Taxonomy" id="96644"/>
    <lineage>
        <taxon>Eukaryota</taxon>
        <taxon>Metazoa</taxon>
        <taxon>Ecdysozoa</taxon>
        <taxon>Nematoda</taxon>
        <taxon>Chromadorea</taxon>
        <taxon>Rhabditida</taxon>
        <taxon>Rhabditina</taxon>
        <taxon>Rhabditomorpha</taxon>
        <taxon>Rhabditoidea</taxon>
        <taxon>Rhabditidae</taxon>
        <taxon>Mesorhabditinae</taxon>
        <taxon>Mesorhabditis</taxon>
    </lineage>
</organism>
<feature type="non-terminal residue" evidence="2">
    <location>
        <position position="1"/>
    </location>
</feature>
<evidence type="ECO:0000256" key="1">
    <source>
        <dbReference type="SAM" id="MobiDB-lite"/>
    </source>
</evidence>
<feature type="compositionally biased region" description="Basic and acidic residues" evidence="1">
    <location>
        <begin position="249"/>
        <end position="273"/>
    </location>
</feature>
<feature type="region of interest" description="Disordered" evidence="1">
    <location>
        <begin position="362"/>
        <end position="407"/>
    </location>
</feature>
<feature type="region of interest" description="Disordered" evidence="1">
    <location>
        <begin position="1"/>
        <end position="300"/>
    </location>
</feature>
<dbReference type="Proteomes" id="UP001177023">
    <property type="component" value="Unassembled WGS sequence"/>
</dbReference>
<sequence length="478" mass="52155">MCTGKCKKKKGQTGTAAVAKNAKANPKAPAATSLQKKGGPPGKVPSGTRVVEQKKLISQNKPAPAPKTAPRKRTSGSSTSKTKKTKTLSPSPAGQRALPKNKDVTHSNSAGLLAAEKSKRKEGKKKDAGPEDKQKKGPVMKKGSERDKKPKTSTSSSKGKKKKTLEEGGQKKAKGVELVKEKEPAMDPTQEDHTRVDPDLITAVDFEFEQSYKKMQESFPEDSRRLRDRKKRLRPQNTQTNSVTLEDLLGEKQKKKREQDGENKKPKKSKEDLAIPTEQRIFTSSPPLPKGAVEQADPRQSQQQLMYASYVGASGAQIRTWSFTDSRPINGTALPEYGDPFQQLIIGCFRDECPMRAGAAPPCPTTATSMSSSGQSITIQPSCQTPSSARSHGHTQRIHGHSDRGPYKQTVRELDVIDTEYAGEDAAKKVPIVEKPLGFEAISRQMRDLTLQIDSVAAEVTSLTKVFNGKPMTTMTVK</sequence>